<dbReference type="OrthoDB" id="3598762at2"/>
<name>A0A2Y9A7T4_9MICO</name>
<dbReference type="RefSeq" id="WP_110852050.1">
    <property type="nucleotide sequence ID" value="NZ_QKLZ01000004.1"/>
</dbReference>
<dbReference type="Pfam" id="PF10065">
    <property type="entry name" value="DUF2303"/>
    <property type="match status" value="1"/>
</dbReference>
<sequence length="293" mass="32458">MTTTTDNRDRALGSTDERVEGDVVAELAQAATTPQPIGEPDENRFYAITTPLGGTTNVVDLDELREPLNPYPSRKRGIVTVRDADSFNAYLDRHSTVHTEVWADRERGQIVGVINGHAPKADGNPGHGDHRVTLALRKTPSWQAWEQLNGKMLGQAQFAEHIEDRQIDIVDPKPADMLEVVQTFKAAKKVDFESSQRLSSGEVVLEYRETVNAQAGKKGQLTIPERFTLGLQPYDGSAGYKVTARLRYRINDGHLLLGYALDRPEDVLEEAFNDVVDEVEGGITAPLFRGWPA</sequence>
<evidence type="ECO:0000313" key="2">
    <source>
        <dbReference type="Proteomes" id="UP000250222"/>
    </source>
</evidence>
<keyword evidence="2" id="KW-1185">Reference proteome</keyword>
<organism evidence="1 2">
    <name type="scientific">Georgenia satyanarayanai</name>
    <dbReference type="NCBI Taxonomy" id="860221"/>
    <lineage>
        <taxon>Bacteria</taxon>
        <taxon>Bacillati</taxon>
        <taxon>Actinomycetota</taxon>
        <taxon>Actinomycetes</taxon>
        <taxon>Micrococcales</taxon>
        <taxon>Bogoriellaceae</taxon>
        <taxon>Georgenia</taxon>
    </lineage>
</organism>
<dbReference type="EMBL" id="UETB01000004">
    <property type="protein sequence ID" value="SSA40420.1"/>
    <property type="molecule type" value="Genomic_DNA"/>
</dbReference>
<dbReference type="Proteomes" id="UP000250222">
    <property type="component" value="Unassembled WGS sequence"/>
</dbReference>
<proteinExistence type="predicted"/>
<accession>A0A2Y9A7T4</accession>
<gene>
    <name evidence="1" type="ORF">SAMN05216184_104124</name>
</gene>
<evidence type="ECO:0000313" key="1">
    <source>
        <dbReference type="EMBL" id="SSA40420.1"/>
    </source>
</evidence>
<protein>
    <submittedName>
        <fullName evidence="1">Uncharacterized conserved protein YfdQ, DUF2303 family</fullName>
    </submittedName>
</protein>
<dbReference type="InterPro" id="IPR019276">
    <property type="entry name" value="DUF2303"/>
</dbReference>
<reference evidence="1 2" key="1">
    <citation type="submission" date="2016-10" db="EMBL/GenBank/DDBJ databases">
        <authorList>
            <person name="Cai Z."/>
        </authorList>
    </citation>
    <scope>NUCLEOTIDE SEQUENCE [LARGE SCALE GENOMIC DNA]</scope>
    <source>
        <strain evidence="1 2">CGMCC 1.10826</strain>
    </source>
</reference>
<dbReference type="AlphaFoldDB" id="A0A2Y9A7T4"/>